<protein>
    <submittedName>
        <fullName evidence="1">Uncharacterized protein</fullName>
    </submittedName>
</protein>
<reference evidence="1 2" key="1">
    <citation type="submission" date="2020-02" db="EMBL/GenBank/DDBJ databases">
        <authorList>
            <person name="Li X.-J."/>
            <person name="Feng X.-M."/>
        </authorList>
    </citation>
    <scope>NUCLEOTIDE SEQUENCE [LARGE SCALE GENOMIC DNA]</scope>
    <source>
        <strain evidence="1 2">CGMCC 4.7225</strain>
    </source>
</reference>
<keyword evidence="2" id="KW-1185">Reference proteome</keyword>
<comment type="caution">
    <text evidence="1">The sequence shown here is derived from an EMBL/GenBank/DDBJ whole genome shotgun (WGS) entry which is preliminary data.</text>
</comment>
<organism evidence="1 2">
    <name type="scientific">Phytoactinopolyspora alkaliphila</name>
    <dbReference type="NCBI Taxonomy" id="1783498"/>
    <lineage>
        <taxon>Bacteria</taxon>
        <taxon>Bacillati</taxon>
        <taxon>Actinomycetota</taxon>
        <taxon>Actinomycetes</taxon>
        <taxon>Jiangellales</taxon>
        <taxon>Jiangellaceae</taxon>
        <taxon>Phytoactinopolyspora</taxon>
    </lineage>
</organism>
<proteinExistence type="predicted"/>
<dbReference type="RefSeq" id="WP_163820729.1">
    <property type="nucleotide sequence ID" value="NZ_JAAGOB010000015.1"/>
</dbReference>
<evidence type="ECO:0000313" key="1">
    <source>
        <dbReference type="EMBL" id="NED97932.1"/>
    </source>
</evidence>
<dbReference type="EMBL" id="JAAGOB010000015">
    <property type="protein sequence ID" value="NED97932.1"/>
    <property type="molecule type" value="Genomic_DNA"/>
</dbReference>
<name>A0A6N9YSH4_9ACTN</name>
<dbReference type="Proteomes" id="UP000469185">
    <property type="component" value="Unassembled WGS sequence"/>
</dbReference>
<sequence length="124" mass="13283">MTLGGDDDNTEQAMAAFADDSDLAGVVALVPAPDVWDRLADHHQRANFDVREPVGVEPIQTSAELAAAGASTTMVLVTGHQRITFDQPDGTSQTQTVHPSLQMLIGCADEWSGCRVLRVVDRQP</sequence>
<dbReference type="AlphaFoldDB" id="A0A6N9YSH4"/>
<gene>
    <name evidence="1" type="ORF">G1H11_21775</name>
</gene>
<accession>A0A6N9YSH4</accession>
<evidence type="ECO:0000313" key="2">
    <source>
        <dbReference type="Proteomes" id="UP000469185"/>
    </source>
</evidence>